<dbReference type="Pfam" id="PF02606">
    <property type="entry name" value="LpxK"/>
    <property type="match status" value="1"/>
</dbReference>
<dbReference type="EMBL" id="SPSB01000003">
    <property type="protein sequence ID" value="TFV94115.1"/>
    <property type="molecule type" value="Genomic_DNA"/>
</dbReference>
<evidence type="ECO:0000256" key="7">
    <source>
        <dbReference type="ARBA" id="ARBA00022679"/>
    </source>
</evidence>
<organism evidence="14 15">
    <name type="scientific">Algoriphagus kandeliae</name>
    <dbReference type="NCBI Taxonomy" id="2562278"/>
    <lineage>
        <taxon>Bacteria</taxon>
        <taxon>Pseudomonadati</taxon>
        <taxon>Bacteroidota</taxon>
        <taxon>Cytophagia</taxon>
        <taxon>Cytophagales</taxon>
        <taxon>Cyclobacteriaceae</taxon>
        <taxon>Algoriphagus</taxon>
    </lineage>
</organism>
<feature type="binding site" evidence="13">
    <location>
        <begin position="47"/>
        <end position="54"/>
    </location>
    <ligand>
        <name>ATP</name>
        <dbReference type="ChEBI" id="CHEBI:30616"/>
    </ligand>
</feature>
<dbReference type="Proteomes" id="UP000297647">
    <property type="component" value="Unassembled WGS sequence"/>
</dbReference>
<evidence type="ECO:0000256" key="3">
    <source>
        <dbReference type="ARBA" id="ARBA00012071"/>
    </source>
</evidence>
<dbReference type="GO" id="GO:0005886">
    <property type="term" value="C:plasma membrane"/>
    <property type="evidence" value="ECO:0007669"/>
    <property type="project" value="TreeGrafter"/>
</dbReference>
<evidence type="ECO:0000256" key="10">
    <source>
        <dbReference type="ARBA" id="ARBA00022840"/>
    </source>
</evidence>
<keyword evidence="11 13" id="KW-0443">Lipid metabolism</keyword>
<dbReference type="GO" id="GO:0009029">
    <property type="term" value="F:lipid-A 4'-kinase activity"/>
    <property type="evidence" value="ECO:0007669"/>
    <property type="project" value="UniProtKB-UniRule"/>
</dbReference>
<keyword evidence="8 13" id="KW-0547">Nucleotide-binding</keyword>
<dbReference type="EC" id="2.7.1.130" evidence="3 13"/>
<keyword evidence="6 13" id="KW-0441">Lipid A biosynthesis</keyword>
<protein>
    <recommendedName>
        <fullName evidence="4 13">Tetraacyldisaccharide 4'-kinase</fullName>
        <ecNumber evidence="3 13">2.7.1.130</ecNumber>
    </recommendedName>
    <alternativeName>
        <fullName evidence="12 13">Lipid A 4'-kinase</fullName>
    </alternativeName>
</protein>
<evidence type="ECO:0000313" key="15">
    <source>
        <dbReference type="Proteomes" id="UP000297647"/>
    </source>
</evidence>
<comment type="pathway">
    <text evidence="2 13">Glycolipid biosynthesis; lipid IV(A) biosynthesis; lipid IV(A) from (3R)-3-hydroxytetradecanoyl-[acyl-carrier-protein] and UDP-N-acetyl-alpha-D-glucosamine: step 6/6.</text>
</comment>
<dbReference type="PANTHER" id="PTHR42724:SF1">
    <property type="entry name" value="TETRAACYLDISACCHARIDE 4'-KINASE, MITOCHONDRIAL-RELATED"/>
    <property type="match status" value="1"/>
</dbReference>
<evidence type="ECO:0000256" key="2">
    <source>
        <dbReference type="ARBA" id="ARBA00004870"/>
    </source>
</evidence>
<dbReference type="RefSeq" id="WP_135073134.1">
    <property type="nucleotide sequence ID" value="NZ_SPSB01000003.1"/>
</dbReference>
<reference evidence="14 15" key="1">
    <citation type="submission" date="2019-03" db="EMBL/GenBank/DDBJ databases">
        <title>Algoriphagus sp. nov, a new strain isolated from root system soil of mangrove plant Kandelia.</title>
        <authorList>
            <person name="Yin Q."/>
            <person name="Wang K."/>
            <person name="Song Z."/>
        </authorList>
    </citation>
    <scope>NUCLEOTIDE SEQUENCE [LARGE SCALE GENOMIC DNA]</scope>
    <source>
        <strain evidence="14 15">XY-J91</strain>
    </source>
</reference>
<sequence>MRFLLFLLFPFAGLYDLVTWVRNVLFDLRILPSQKSEIPTISVGNLRVGGTGKTPMVEYLIRLLKIDYSLATLSRGYGRKTKGYLKAGSSSSASQIGDEPFQIYEKFGEEVGVYVSEKRVLGIEKIRENAQKPDLIILDDAFQHRYLTPDFSILLTTWQQPFFRDYVLPVGRLRENRKGAKRADLVIVTKSPSRRSKQEEENYIHQIRKYTQPNTSVFFASLKYGVPKSLSDKSDFQKNVILFTGLADPSSMIEYCQEKFTLLTSRHFPDHHEYTDRDFQSLQELARSYSSENPVFLTTEKDGVKVKSLLPKGFLGEFPIFVLPIEAKLNPENEEELKNLIQRKIFGKSTER</sequence>
<evidence type="ECO:0000256" key="9">
    <source>
        <dbReference type="ARBA" id="ARBA00022777"/>
    </source>
</evidence>
<dbReference type="GO" id="GO:0009244">
    <property type="term" value="P:lipopolysaccharide core region biosynthetic process"/>
    <property type="evidence" value="ECO:0007669"/>
    <property type="project" value="TreeGrafter"/>
</dbReference>
<dbReference type="HAMAP" id="MF_00409">
    <property type="entry name" value="LpxK"/>
    <property type="match status" value="1"/>
</dbReference>
<dbReference type="GO" id="GO:0009245">
    <property type="term" value="P:lipid A biosynthetic process"/>
    <property type="evidence" value="ECO:0007669"/>
    <property type="project" value="UniProtKB-UniRule"/>
</dbReference>
<dbReference type="SUPFAM" id="SSF52540">
    <property type="entry name" value="P-loop containing nucleoside triphosphate hydrolases"/>
    <property type="match status" value="1"/>
</dbReference>
<keyword evidence="5 13" id="KW-0444">Lipid biosynthesis</keyword>
<evidence type="ECO:0000256" key="5">
    <source>
        <dbReference type="ARBA" id="ARBA00022516"/>
    </source>
</evidence>
<accession>A0A4Y9QT63</accession>
<gene>
    <name evidence="13 14" type="primary">lpxK</name>
    <name evidence="14" type="ORF">E4S40_08735</name>
</gene>
<evidence type="ECO:0000256" key="1">
    <source>
        <dbReference type="ARBA" id="ARBA00002274"/>
    </source>
</evidence>
<keyword evidence="15" id="KW-1185">Reference proteome</keyword>
<proteinExistence type="inferred from homology"/>
<dbReference type="UniPathway" id="UPA00359">
    <property type="reaction ID" value="UER00482"/>
</dbReference>
<evidence type="ECO:0000256" key="12">
    <source>
        <dbReference type="ARBA" id="ARBA00029757"/>
    </source>
</evidence>
<dbReference type="PANTHER" id="PTHR42724">
    <property type="entry name" value="TETRAACYLDISACCHARIDE 4'-KINASE"/>
    <property type="match status" value="1"/>
</dbReference>
<dbReference type="OrthoDB" id="9766423at2"/>
<dbReference type="AlphaFoldDB" id="A0A4Y9QT63"/>
<comment type="catalytic activity">
    <reaction evidence="13">
        <text>a lipid A disaccharide + ATP = a lipid IVA + ADP + H(+)</text>
        <dbReference type="Rhea" id="RHEA:67840"/>
        <dbReference type="ChEBI" id="CHEBI:15378"/>
        <dbReference type="ChEBI" id="CHEBI:30616"/>
        <dbReference type="ChEBI" id="CHEBI:176343"/>
        <dbReference type="ChEBI" id="CHEBI:176425"/>
        <dbReference type="ChEBI" id="CHEBI:456216"/>
        <dbReference type="EC" id="2.7.1.130"/>
    </reaction>
</comment>
<name>A0A4Y9QT63_9BACT</name>
<evidence type="ECO:0000256" key="13">
    <source>
        <dbReference type="HAMAP-Rule" id="MF_00409"/>
    </source>
</evidence>
<dbReference type="GO" id="GO:0005524">
    <property type="term" value="F:ATP binding"/>
    <property type="evidence" value="ECO:0007669"/>
    <property type="project" value="UniProtKB-UniRule"/>
</dbReference>
<evidence type="ECO:0000256" key="4">
    <source>
        <dbReference type="ARBA" id="ARBA00016436"/>
    </source>
</evidence>
<evidence type="ECO:0000256" key="6">
    <source>
        <dbReference type="ARBA" id="ARBA00022556"/>
    </source>
</evidence>
<dbReference type="InterPro" id="IPR027417">
    <property type="entry name" value="P-loop_NTPase"/>
</dbReference>
<dbReference type="InterPro" id="IPR003758">
    <property type="entry name" value="LpxK"/>
</dbReference>
<keyword evidence="9 13" id="KW-0418">Kinase</keyword>
<comment type="caution">
    <text evidence="14">The sequence shown here is derived from an EMBL/GenBank/DDBJ whole genome shotgun (WGS) entry which is preliminary data.</text>
</comment>
<evidence type="ECO:0000256" key="11">
    <source>
        <dbReference type="ARBA" id="ARBA00023098"/>
    </source>
</evidence>
<evidence type="ECO:0000313" key="14">
    <source>
        <dbReference type="EMBL" id="TFV94115.1"/>
    </source>
</evidence>
<comment type="similarity">
    <text evidence="13">Belongs to the LpxK family.</text>
</comment>
<comment type="function">
    <text evidence="1 13">Transfers the gamma-phosphate of ATP to the 4'-position of a tetraacyldisaccharide 1-phosphate intermediate (termed DS-1-P) to form tetraacyldisaccharide 1,4'-bis-phosphate (lipid IVA).</text>
</comment>
<keyword evidence="7 13" id="KW-0808">Transferase</keyword>
<keyword evidence="10 13" id="KW-0067">ATP-binding</keyword>
<dbReference type="NCBIfam" id="TIGR00682">
    <property type="entry name" value="lpxK"/>
    <property type="match status" value="1"/>
</dbReference>
<evidence type="ECO:0000256" key="8">
    <source>
        <dbReference type="ARBA" id="ARBA00022741"/>
    </source>
</evidence>